<protein>
    <submittedName>
        <fullName evidence="1">Uncharacterized protein</fullName>
    </submittedName>
</protein>
<comment type="caution">
    <text evidence="1">The sequence shown here is derived from an EMBL/GenBank/DDBJ whole genome shotgun (WGS) entry which is preliminary data.</text>
</comment>
<evidence type="ECO:0000313" key="1">
    <source>
        <dbReference type="EMBL" id="MCV7424332.1"/>
    </source>
</evidence>
<organism evidence="1 2">
    <name type="scientific">Mycobacterium yunnanensis</name>
    <dbReference type="NCBI Taxonomy" id="368477"/>
    <lineage>
        <taxon>Bacteria</taxon>
        <taxon>Bacillati</taxon>
        <taxon>Actinomycetota</taxon>
        <taxon>Actinomycetes</taxon>
        <taxon>Mycobacteriales</taxon>
        <taxon>Mycobacteriaceae</taxon>
        <taxon>Mycobacterium</taxon>
    </lineage>
</organism>
<sequence length="103" mass="10861">MPSADMTTTVDFWPLRTRAEMCSAMWEIVDSPFNAAASIVNGFDSGGAVVSQLQVMTAGQIVIPHDTASMGDVVVVRSAAGWETMTVSAALARGLPIDDMPET</sequence>
<proteinExistence type="predicted"/>
<reference evidence="1" key="1">
    <citation type="submission" date="2020-07" db="EMBL/GenBank/DDBJ databases">
        <authorList>
            <person name="Pettersson B.M.F."/>
            <person name="Behra P.R.K."/>
            <person name="Ramesh M."/>
            <person name="Das S."/>
            <person name="Dasgupta S."/>
            <person name="Kirsebom L.A."/>
        </authorList>
    </citation>
    <scope>NUCLEOTIDE SEQUENCE</scope>
    <source>
        <strain evidence="1">DSM 44838</strain>
    </source>
</reference>
<dbReference type="Proteomes" id="UP001141629">
    <property type="component" value="Unassembled WGS sequence"/>
</dbReference>
<gene>
    <name evidence="1" type="ORF">H7K45_27675</name>
</gene>
<name>A0A9X2YRL9_9MYCO</name>
<accession>A0A9X2YRL9</accession>
<keyword evidence="2" id="KW-1185">Reference proteome</keyword>
<evidence type="ECO:0000313" key="2">
    <source>
        <dbReference type="Proteomes" id="UP001141629"/>
    </source>
</evidence>
<reference evidence="1" key="2">
    <citation type="journal article" date="2022" name="BMC Genomics">
        <title>Comparative genome analysis of mycobacteria focusing on tRNA and non-coding RNA.</title>
        <authorList>
            <person name="Behra P.R.K."/>
            <person name="Pettersson B.M.F."/>
            <person name="Ramesh M."/>
            <person name="Das S."/>
            <person name="Dasgupta S."/>
            <person name="Kirsebom L.A."/>
        </authorList>
    </citation>
    <scope>NUCLEOTIDE SEQUENCE</scope>
    <source>
        <strain evidence="1">DSM 44838</strain>
    </source>
</reference>
<dbReference type="AlphaFoldDB" id="A0A9X2YRL9"/>
<dbReference type="EMBL" id="JACKVK010000014">
    <property type="protein sequence ID" value="MCV7424332.1"/>
    <property type="molecule type" value="Genomic_DNA"/>
</dbReference>
<dbReference type="RefSeq" id="WP_263999387.1">
    <property type="nucleotide sequence ID" value="NZ_JACKVK010000014.1"/>
</dbReference>